<evidence type="ECO:0000256" key="1">
    <source>
        <dbReference type="SAM" id="MobiDB-lite"/>
    </source>
</evidence>
<reference evidence="2 3" key="1">
    <citation type="journal article" date="2015" name="Proc. Natl. Acad. Sci. U.S.A.">
        <title>The resurrection genome of Boea hygrometrica: A blueprint for survival of dehydration.</title>
        <authorList>
            <person name="Xiao L."/>
            <person name="Yang G."/>
            <person name="Zhang L."/>
            <person name="Yang X."/>
            <person name="Zhao S."/>
            <person name="Ji Z."/>
            <person name="Zhou Q."/>
            <person name="Hu M."/>
            <person name="Wang Y."/>
            <person name="Chen M."/>
            <person name="Xu Y."/>
            <person name="Jin H."/>
            <person name="Xiao X."/>
            <person name="Hu G."/>
            <person name="Bao F."/>
            <person name="Hu Y."/>
            <person name="Wan P."/>
            <person name="Li L."/>
            <person name="Deng X."/>
            <person name="Kuang T."/>
            <person name="Xiang C."/>
            <person name="Zhu J.K."/>
            <person name="Oliver M.J."/>
            <person name="He Y."/>
        </authorList>
    </citation>
    <scope>NUCLEOTIDE SEQUENCE [LARGE SCALE GENOMIC DNA]</scope>
    <source>
        <strain evidence="3">cv. XS01</strain>
    </source>
</reference>
<feature type="region of interest" description="Disordered" evidence="1">
    <location>
        <begin position="1"/>
        <end position="21"/>
    </location>
</feature>
<dbReference type="AlphaFoldDB" id="A0A2Z7D9R7"/>
<evidence type="ECO:0000313" key="3">
    <source>
        <dbReference type="Proteomes" id="UP000250235"/>
    </source>
</evidence>
<accession>A0A2Z7D9R7</accession>
<evidence type="ECO:0000313" key="2">
    <source>
        <dbReference type="EMBL" id="KZV53986.1"/>
    </source>
</evidence>
<sequence>MGEVSSYQLPSHKDKGDQSSICVSCPNAKKPKAKADIVQDKDWYYASHEEPLSSKSTDEELMSIDDLLMQISDDMMLPSVSAAEITNIKYGLTMKINEVQDKDWYYASLPTISANDKGKEPLEAADVVKGKPAREIVTTGLF</sequence>
<organism evidence="2 3">
    <name type="scientific">Dorcoceras hygrometricum</name>
    <dbReference type="NCBI Taxonomy" id="472368"/>
    <lineage>
        <taxon>Eukaryota</taxon>
        <taxon>Viridiplantae</taxon>
        <taxon>Streptophyta</taxon>
        <taxon>Embryophyta</taxon>
        <taxon>Tracheophyta</taxon>
        <taxon>Spermatophyta</taxon>
        <taxon>Magnoliopsida</taxon>
        <taxon>eudicotyledons</taxon>
        <taxon>Gunneridae</taxon>
        <taxon>Pentapetalae</taxon>
        <taxon>asterids</taxon>
        <taxon>lamiids</taxon>
        <taxon>Lamiales</taxon>
        <taxon>Gesneriaceae</taxon>
        <taxon>Didymocarpoideae</taxon>
        <taxon>Trichosporeae</taxon>
        <taxon>Loxocarpinae</taxon>
        <taxon>Dorcoceras</taxon>
    </lineage>
</organism>
<protein>
    <submittedName>
        <fullName evidence="2">Uncharacterized protein</fullName>
    </submittedName>
</protein>
<name>A0A2Z7D9R7_9LAMI</name>
<gene>
    <name evidence="2" type="ORF">F511_41841</name>
</gene>
<dbReference type="Proteomes" id="UP000250235">
    <property type="component" value="Unassembled WGS sequence"/>
</dbReference>
<proteinExistence type="predicted"/>
<keyword evidence="3" id="KW-1185">Reference proteome</keyword>
<dbReference type="EMBL" id="KQ989713">
    <property type="protein sequence ID" value="KZV53986.1"/>
    <property type="molecule type" value="Genomic_DNA"/>
</dbReference>